<evidence type="ECO:0000256" key="13">
    <source>
        <dbReference type="ARBA" id="ARBA00035852"/>
    </source>
</evidence>
<evidence type="ECO:0000256" key="9">
    <source>
        <dbReference type="ARBA" id="ARBA00022946"/>
    </source>
</evidence>
<protein>
    <recommendedName>
        <fullName evidence="17">Acyl-coenzyme A thioesterase THEM4</fullName>
        <ecNumber evidence="16">3.1.2.2</ecNumber>
    </recommendedName>
    <alternativeName>
        <fullName evidence="18">Thioesterase superfamily member 4</fullName>
    </alternativeName>
</protein>
<evidence type="ECO:0000256" key="12">
    <source>
        <dbReference type="ARBA" id="ARBA00023273"/>
    </source>
</evidence>
<evidence type="ECO:0000313" key="25">
    <source>
        <dbReference type="EMBL" id="GAA1111503.1"/>
    </source>
</evidence>
<evidence type="ECO:0000256" key="16">
    <source>
        <dbReference type="ARBA" id="ARBA00038848"/>
    </source>
</evidence>
<keyword evidence="11" id="KW-0472">Membrane</keyword>
<feature type="domain" description="Thioesterase" evidence="24">
    <location>
        <begin position="127"/>
        <end position="196"/>
    </location>
</feature>
<evidence type="ECO:0000256" key="4">
    <source>
        <dbReference type="ARBA" id="ARBA00022475"/>
    </source>
</evidence>
<keyword evidence="7" id="KW-0378">Hydrolase</keyword>
<keyword evidence="6" id="KW-0053">Apoptosis</keyword>
<dbReference type="CDD" id="cd03443">
    <property type="entry name" value="PaaI_thioesterase"/>
    <property type="match status" value="1"/>
</dbReference>
<keyword evidence="26" id="KW-1185">Reference proteome</keyword>
<evidence type="ECO:0000313" key="26">
    <source>
        <dbReference type="Proteomes" id="UP001501581"/>
    </source>
</evidence>
<evidence type="ECO:0000256" key="17">
    <source>
        <dbReference type="ARBA" id="ARBA00040123"/>
    </source>
</evidence>
<evidence type="ECO:0000256" key="7">
    <source>
        <dbReference type="ARBA" id="ARBA00022801"/>
    </source>
</evidence>
<keyword evidence="10" id="KW-0443">Lipid metabolism</keyword>
<comment type="catalytic activity">
    <reaction evidence="21">
        <text>decanoyl-CoA + H2O = decanoate + CoA + H(+)</text>
        <dbReference type="Rhea" id="RHEA:40059"/>
        <dbReference type="ChEBI" id="CHEBI:15377"/>
        <dbReference type="ChEBI" id="CHEBI:15378"/>
        <dbReference type="ChEBI" id="CHEBI:27689"/>
        <dbReference type="ChEBI" id="CHEBI:57287"/>
        <dbReference type="ChEBI" id="CHEBI:61430"/>
    </reaction>
    <physiologicalReaction direction="left-to-right" evidence="21">
        <dbReference type="Rhea" id="RHEA:40060"/>
    </physiologicalReaction>
</comment>
<comment type="catalytic activity">
    <reaction evidence="19">
        <text>octanoyl-CoA + H2O = octanoate + CoA + H(+)</text>
        <dbReference type="Rhea" id="RHEA:30143"/>
        <dbReference type="ChEBI" id="CHEBI:15377"/>
        <dbReference type="ChEBI" id="CHEBI:15378"/>
        <dbReference type="ChEBI" id="CHEBI:25646"/>
        <dbReference type="ChEBI" id="CHEBI:57287"/>
        <dbReference type="ChEBI" id="CHEBI:57386"/>
    </reaction>
    <physiologicalReaction direction="left-to-right" evidence="19">
        <dbReference type="Rhea" id="RHEA:30144"/>
    </physiologicalReaction>
</comment>
<comment type="catalytic activity">
    <reaction evidence="14">
        <text>(9Z)-octadecenoyl-CoA + H2O = (9Z)-octadecenoate + CoA + H(+)</text>
        <dbReference type="Rhea" id="RHEA:40139"/>
        <dbReference type="ChEBI" id="CHEBI:15377"/>
        <dbReference type="ChEBI" id="CHEBI:15378"/>
        <dbReference type="ChEBI" id="CHEBI:30823"/>
        <dbReference type="ChEBI" id="CHEBI:57287"/>
        <dbReference type="ChEBI" id="CHEBI:57387"/>
    </reaction>
    <physiologicalReaction direction="left-to-right" evidence="14">
        <dbReference type="Rhea" id="RHEA:40140"/>
    </physiologicalReaction>
</comment>
<comment type="catalytic activity">
    <reaction evidence="23">
        <text>tetradecanoyl-CoA + H2O = tetradecanoate + CoA + H(+)</text>
        <dbReference type="Rhea" id="RHEA:40119"/>
        <dbReference type="ChEBI" id="CHEBI:15377"/>
        <dbReference type="ChEBI" id="CHEBI:15378"/>
        <dbReference type="ChEBI" id="CHEBI:30807"/>
        <dbReference type="ChEBI" id="CHEBI:57287"/>
        <dbReference type="ChEBI" id="CHEBI:57385"/>
    </reaction>
    <physiologicalReaction direction="left-to-right" evidence="23">
        <dbReference type="Rhea" id="RHEA:40120"/>
    </physiologicalReaction>
</comment>
<reference evidence="25 26" key="1">
    <citation type="journal article" date="2019" name="Int. J. Syst. Evol. Microbiol.">
        <title>The Global Catalogue of Microorganisms (GCM) 10K type strain sequencing project: providing services to taxonomists for standard genome sequencing and annotation.</title>
        <authorList>
            <consortium name="The Broad Institute Genomics Platform"/>
            <consortium name="The Broad Institute Genome Sequencing Center for Infectious Disease"/>
            <person name="Wu L."/>
            <person name="Ma J."/>
        </authorList>
    </citation>
    <scope>NUCLEOTIDE SEQUENCE [LARGE SCALE GENOMIC DNA]</scope>
    <source>
        <strain evidence="25 26">JCM 13008</strain>
    </source>
</reference>
<dbReference type="PANTHER" id="PTHR12418:SF19">
    <property type="entry name" value="ACYL-COENZYME A THIOESTERASE THEM4"/>
    <property type="match status" value="1"/>
</dbReference>
<evidence type="ECO:0000256" key="1">
    <source>
        <dbReference type="ARBA" id="ARBA00004170"/>
    </source>
</evidence>
<dbReference type="InterPro" id="IPR006683">
    <property type="entry name" value="Thioestr_dom"/>
</dbReference>
<evidence type="ECO:0000256" key="20">
    <source>
        <dbReference type="ARBA" id="ARBA00047734"/>
    </source>
</evidence>
<keyword evidence="12" id="KW-0966">Cell projection</keyword>
<evidence type="ECO:0000256" key="19">
    <source>
        <dbReference type="ARBA" id="ARBA00047588"/>
    </source>
</evidence>
<evidence type="ECO:0000256" key="8">
    <source>
        <dbReference type="ARBA" id="ARBA00022832"/>
    </source>
</evidence>
<evidence type="ECO:0000256" key="14">
    <source>
        <dbReference type="ARBA" id="ARBA00037002"/>
    </source>
</evidence>
<dbReference type="SUPFAM" id="SSF54637">
    <property type="entry name" value="Thioesterase/thiol ester dehydrase-isomerase"/>
    <property type="match status" value="1"/>
</dbReference>
<dbReference type="EMBL" id="BAAALG010000013">
    <property type="protein sequence ID" value="GAA1111503.1"/>
    <property type="molecule type" value="Genomic_DNA"/>
</dbReference>
<evidence type="ECO:0000256" key="23">
    <source>
        <dbReference type="ARBA" id="ARBA00048180"/>
    </source>
</evidence>
<dbReference type="Gene3D" id="3.10.129.10">
    <property type="entry name" value="Hotdog Thioesterase"/>
    <property type="match status" value="1"/>
</dbReference>
<comment type="catalytic activity">
    <reaction evidence="13">
        <text>(5Z,8Z,11Z,14Z)-eicosatetraenoyl-CoA + H2O = (5Z,8Z,11Z,14Z)-eicosatetraenoate + CoA + H(+)</text>
        <dbReference type="Rhea" id="RHEA:40151"/>
        <dbReference type="ChEBI" id="CHEBI:15377"/>
        <dbReference type="ChEBI" id="CHEBI:15378"/>
        <dbReference type="ChEBI" id="CHEBI:32395"/>
        <dbReference type="ChEBI" id="CHEBI:57287"/>
        <dbReference type="ChEBI" id="CHEBI:57368"/>
    </reaction>
    <physiologicalReaction direction="left-to-right" evidence="13">
        <dbReference type="Rhea" id="RHEA:40152"/>
    </physiologicalReaction>
</comment>
<keyword evidence="4" id="KW-1003">Cell membrane</keyword>
<evidence type="ECO:0000256" key="18">
    <source>
        <dbReference type="ARBA" id="ARBA00043210"/>
    </source>
</evidence>
<comment type="caution">
    <text evidence="25">The sequence shown here is derived from an EMBL/GenBank/DDBJ whole genome shotgun (WGS) entry which is preliminary data.</text>
</comment>
<evidence type="ECO:0000256" key="2">
    <source>
        <dbReference type="ARBA" id="ARBA00004496"/>
    </source>
</evidence>
<comment type="subcellular location">
    <subcellularLocation>
        <location evidence="3">Cell projection</location>
        <location evidence="3">Ruffle membrane</location>
    </subcellularLocation>
    <subcellularLocation>
        <location evidence="2">Cytoplasm</location>
    </subcellularLocation>
    <subcellularLocation>
        <location evidence="1">Membrane</location>
        <topology evidence="1">Peripheral membrane protein</topology>
    </subcellularLocation>
</comment>
<dbReference type="InterPro" id="IPR052365">
    <property type="entry name" value="THEM4/THEM5_acyl-CoA_thioest"/>
</dbReference>
<dbReference type="InterPro" id="IPR029069">
    <property type="entry name" value="HotDog_dom_sf"/>
</dbReference>
<evidence type="ECO:0000256" key="21">
    <source>
        <dbReference type="ARBA" id="ARBA00047969"/>
    </source>
</evidence>
<dbReference type="Pfam" id="PF03061">
    <property type="entry name" value="4HBT"/>
    <property type="match status" value="1"/>
</dbReference>
<keyword evidence="5" id="KW-0963">Cytoplasm</keyword>
<dbReference type="EC" id="3.1.2.2" evidence="16"/>
<keyword evidence="9" id="KW-0809">Transit peptide</keyword>
<evidence type="ECO:0000256" key="22">
    <source>
        <dbReference type="ARBA" id="ARBA00048074"/>
    </source>
</evidence>
<organism evidence="25 26">
    <name type="scientific">Nocardioides dubius</name>
    <dbReference type="NCBI Taxonomy" id="317019"/>
    <lineage>
        <taxon>Bacteria</taxon>
        <taxon>Bacillati</taxon>
        <taxon>Actinomycetota</taxon>
        <taxon>Actinomycetes</taxon>
        <taxon>Propionibacteriales</taxon>
        <taxon>Nocardioidaceae</taxon>
        <taxon>Nocardioides</taxon>
    </lineage>
</organism>
<evidence type="ECO:0000256" key="10">
    <source>
        <dbReference type="ARBA" id="ARBA00023098"/>
    </source>
</evidence>
<name>A0ABN1U3C5_9ACTN</name>
<keyword evidence="8" id="KW-0276">Fatty acid metabolism</keyword>
<accession>A0ABN1U3C5</accession>
<evidence type="ECO:0000256" key="15">
    <source>
        <dbReference type="ARBA" id="ARBA00038456"/>
    </source>
</evidence>
<evidence type="ECO:0000256" key="6">
    <source>
        <dbReference type="ARBA" id="ARBA00022703"/>
    </source>
</evidence>
<dbReference type="PANTHER" id="PTHR12418">
    <property type="entry name" value="ACYL-COENZYME A THIOESTERASE THEM4"/>
    <property type="match status" value="1"/>
</dbReference>
<gene>
    <name evidence="25" type="ORF">GCM10009668_35900</name>
</gene>
<evidence type="ECO:0000256" key="3">
    <source>
        <dbReference type="ARBA" id="ARBA00004632"/>
    </source>
</evidence>
<evidence type="ECO:0000256" key="11">
    <source>
        <dbReference type="ARBA" id="ARBA00023136"/>
    </source>
</evidence>
<dbReference type="Proteomes" id="UP001501581">
    <property type="component" value="Unassembled WGS sequence"/>
</dbReference>
<evidence type="ECO:0000256" key="5">
    <source>
        <dbReference type="ARBA" id="ARBA00022490"/>
    </source>
</evidence>
<comment type="similarity">
    <text evidence="15">Belongs to the THEM4/THEM5 thioesterase family.</text>
</comment>
<comment type="catalytic activity">
    <reaction evidence="22">
        <text>dodecanoyl-CoA + H2O = dodecanoate + CoA + H(+)</text>
        <dbReference type="Rhea" id="RHEA:30135"/>
        <dbReference type="ChEBI" id="CHEBI:15377"/>
        <dbReference type="ChEBI" id="CHEBI:15378"/>
        <dbReference type="ChEBI" id="CHEBI:18262"/>
        <dbReference type="ChEBI" id="CHEBI:57287"/>
        <dbReference type="ChEBI" id="CHEBI:57375"/>
    </reaction>
    <physiologicalReaction direction="left-to-right" evidence="22">
        <dbReference type="Rhea" id="RHEA:30136"/>
    </physiologicalReaction>
</comment>
<sequence>MVGLSWAERIGVPESFALAGLEMDPARLPGGTGWGELAGELRGYLDALVGVDPPADLVSEMAEQLRSWRERLAAARVPERDQPWGHRVDLPARGQALAPHVEMLDRGDDWLEATVVFGRFHLGGHDAVHGGAVALLFDEVLGRFSDTHGRPAARTVSLDVAFRAVTPPERELRLRVWFEREHGRKRQLHGELRDGDVVCAEARALFIVLRPDQG</sequence>
<proteinExistence type="inferred from homology"/>
<comment type="catalytic activity">
    <reaction evidence="20">
        <text>hexadecanoyl-CoA + H2O = hexadecanoate + CoA + H(+)</text>
        <dbReference type="Rhea" id="RHEA:16645"/>
        <dbReference type="ChEBI" id="CHEBI:7896"/>
        <dbReference type="ChEBI" id="CHEBI:15377"/>
        <dbReference type="ChEBI" id="CHEBI:15378"/>
        <dbReference type="ChEBI" id="CHEBI:57287"/>
        <dbReference type="ChEBI" id="CHEBI:57379"/>
        <dbReference type="EC" id="3.1.2.2"/>
    </reaction>
    <physiologicalReaction direction="left-to-right" evidence="20">
        <dbReference type="Rhea" id="RHEA:16646"/>
    </physiologicalReaction>
</comment>
<evidence type="ECO:0000259" key="24">
    <source>
        <dbReference type="Pfam" id="PF03061"/>
    </source>
</evidence>